<dbReference type="AlphaFoldDB" id="A0A4C1YGE9"/>
<comment type="caution">
    <text evidence="1">The sequence shown here is derived from an EMBL/GenBank/DDBJ whole genome shotgun (WGS) entry which is preliminary data.</text>
</comment>
<protein>
    <submittedName>
        <fullName evidence="1">Uncharacterized protein</fullName>
    </submittedName>
</protein>
<evidence type="ECO:0000313" key="1">
    <source>
        <dbReference type="EMBL" id="GBP73415.1"/>
    </source>
</evidence>
<gene>
    <name evidence="1" type="ORF">EVAR_21371_1</name>
</gene>
<reference evidence="1 2" key="1">
    <citation type="journal article" date="2019" name="Commun. Biol.">
        <title>The bagworm genome reveals a unique fibroin gene that provides high tensile strength.</title>
        <authorList>
            <person name="Kono N."/>
            <person name="Nakamura H."/>
            <person name="Ohtoshi R."/>
            <person name="Tomita M."/>
            <person name="Numata K."/>
            <person name="Arakawa K."/>
        </authorList>
    </citation>
    <scope>NUCLEOTIDE SEQUENCE [LARGE SCALE GENOMIC DNA]</scope>
</reference>
<organism evidence="1 2">
    <name type="scientific">Eumeta variegata</name>
    <name type="common">Bagworm moth</name>
    <name type="synonym">Eumeta japonica</name>
    <dbReference type="NCBI Taxonomy" id="151549"/>
    <lineage>
        <taxon>Eukaryota</taxon>
        <taxon>Metazoa</taxon>
        <taxon>Ecdysozoa</taxon>
        <taxon>Arthropoda</taxon>
        <taxon>Hexapoda</taxon>
        <taxon>Insecta</taxon>
        <taxon>Pterygota</taxon>
        <taxon>Neoptera</taxon>
        <taxon>Endopterygota</taxon>
        <taxon>Lepidoptera</taxon>
        <taxon>Glossata</taxon>
        <taxon>Ditrysia</taxon>
        <taxon>Tineoidea</taxon>
        <taxon>Psychidae</taxon>
        <taxon>Oiketicinae</taxon>
        <taxon>Eumeta</taxon>
    </lineage>
</organism>
<dbReference type="Proteomes" id="UP000299102">
    <property type="component" value="Unassembled WGS sequence"/>
</dbReference>
<name>A0A4C1YGE9_EUMVA</name>
<keyword evidence="2" id="KW-1185">Reference proteome</keyword>
<evidence type="ECO:0000313" key="2">
    <source>
        <dbReference type="Proteomes" id="UP000299102"/>
    </source>
</evidence>
<proteinExistence type="predicted"/>
<accession>A0A4C1YGE9</accession>
<sequence>MLTIVRHHDDESDRWCQLVARTYLRLSHRRMCACAGHVDGCHVLIKAFKQAITVEPHSAPDPAPPTAPAPARLLTLPFVGLKMVREKAGVVALGGGGARAQARARSGRDRRDFKYPECRTAREPSPTRSFPRPLARGYRSEDSFLLKPLIKFYARLKLQLQWSLHARARSSRLARGVTPGRGRNQNSPQVTIPRSRLERFTRILINKAEKQSHSVIIRT</sequence>
<dbReference type="EMBL" id="BGZK01001172">
    <property type="protein sequence ID" value="GBP73415.1"/>
    <property type="molecule type" value="Genomic_DNA"/>
</dbReference>